<evidence type="ECO:0000313" key="3">
    <source>
        <dbReference type="EMBL" id="MBJ6723483.1"/>
    </source>
</evidence>
<dbReference type="Proteomes" id="UP000636888">
    <property type="component" value="Unassembled WGS sequence"/>
</dbReference>
<dbReference type="PROSITE" id="PS50853">
    <property type="entry name" value="FN3"/>
    <property type="match status" value="1"/>
</dbReference>
<dbReference type="GO" id="GO:0016020">
    <property type="term" value="C:membrane"/>
    <property type="evidence" value="ECO:0007669"/>
    <property type="project" value="InterPro"/>
</dbReference>
<gene>
    <name evidence="3" type="ORF">JFN93_02065</name>
</gene>
<name>A0A8J7ILC6_9BACT</name>
<feature type="chain" id="PRO_5035157251" evidence="1">
    <location>
        <begin position="27"/>
        <end position="2669"/>
    </location>
</feature>
<dbReference type="Gene3D" id="2.60.40.1120">
    <property type="entry name" value="Carboxypeptidase-like, regulatory domain"/>
    <property type="match status" value="3"/>
</dbReference>
<dbReference type="InterPro" id="IPR059177">
    <property type="entry name" value="GH29D-like_dom"/>
</dbReference>
<accession>A0A8J7ILC6</accession>
<dbReference type="SUPFAM" id="SSF49464">
    <property type="entry name" value="Carboxypeptidase regulatory domain-like"/>
    <property type="match status" value="3"/>
</dbReference>
<dbReference type="Pfam" id="PF05345">
    <property type="entry name" value="He_PIG"/>
    <property type="match status" value="2"/>
</dbReference>
<evidence type="ECO:0000313" key="4">
    <source>
        <dbReference type="Proteomes" id="UP000636888"/>
    </source>
</evidence>
<dbReference type="SMART" id="SM00060">
    <property type="entry name" value="FN3"/>
    <property type="match status" value="4"/>
</dbReference>
<protein>
    <submittedName>
        <fullName evidence="3">Chitobiase/beta-hexosaminidase C-terminal domain-containing protein</fullName>
    </submittedName>
</protein>
<dbReference type="Gene3D" id="2.60.40.10">
    <property type="entry name" value="Immunoglobulins"/>
    <property type="match status" value="5"/>
</dbReference>
<keyword evidence="4" id="KW-1185">Reference proteome</keyword>
<dbReference type="SUPFAM" id="SSF49265">
    <property type="entry name" value="Fibronectin type III"/>
    <property type="match status" value="2"/>
</dbReference>
<sequence>MKKRFPWVLLLGMFMLLALFSTSALAFDVSGTVSYSGSKSGRIYLVINTQSGTLGTSIASAGSYTIRGVPDGTMGAVTAFVDSHDTGSLHASDPFGSRTISVVGASVTGANITLADPSQPPAASPPPFSVFPGSGSLLVVWDDNHNSTAAIPADSYTVYWSTDATPGPNDMTGGGHLTVTAGSRSNAVVISGLTNATNLYVAATATVGNTESAPSAAVPVTVGAPAQGVNVTGTLSLPNAPVTGEKVYLAACVDNKNGLPSSCFISVLNGPLGSASVPFTLSGVAAGTYKMHGVYDKSGTGKIDANGNLQTDDSATAPFTVTSGPVDVGTIVLDNASAHSYVRTSHYKDPYSEGYGVNIDVRSAAKRPVKVTLTTVPSASGLVTPIDLGLNDGGDFSSWFNTVSAAPQVNDSYGFDVTYNDNSTESLAGKVTAIAPLATPVSPSGPSTYSATPTFTWTAPSASPVGGFSYQLRLQSGMSDLWDSRNLPSTGSLSAIYNFDGSALGTLSNNGSYRWYIEVVDAQGNSSSNGVDFTFGTPLSISTVSLQSALQGTTYSQQLQASGGTSPYNWSYSGTLPPGISLVNGLLSGTPTASGDFPFQVNVSDSSVPPNGSSRNYHLFVSASVSSQPLQITTTSPLPAGAVNTNYMIYLAAQGGTPSYSFALDGNSTLPAGLTLDPGNGRISGTPTTVGSYSFTVKVTDSLSQTATATLSLNVTQGTNPGSYTFRGRVTDSASPANPISGASVATVGLSSAVTASTDPAGYFTLTGIPANTTFQIHVTQAGYVDTYSANFSLNGYLDVSDRPYTLFTPANVQSWDGSAGVALVSGTGIIRSKVVDKADLVNGYVGGVVVTATDSANNANYPVVYYDGSSYSTTATSANTGNYMVLNVPSGATVQVSAAKSGYTFEAKTFIVAANSVSQGRISGSPNTATGTVYFTGSVTDNSTSTSVPLAGATVSQIGTSNGTTTLTDGSFVLTGLPMGALFDLKFTKQGFVDTYITDQYLTAGIAAAGRPVGMFTAAQLASWNVTSGNGAIRGRVVDSANPATGYVGGVTLTAVDSANPGTTFTVTYWDNNGVSVNATSTSNGSFAVNNVPAGTKVTVTATSSAWSFPLKSYTIYANAVSQGRLMGIAHIPSPGLINGTCGGANQQSFTSAPTGNLCSTGTAGTVTGNGPWSWTCQGAGGGSTATCGANLANVGTGPVNGACGSANGLGFTSTPTGDNLCSAGTPGPVTGNGPWSWTCQGTGGGSNVTCGAFFTNNGGNSPVGISGHVRDANGFGLGGINVEALDSNGNSVSKSSTGMDGSYFLSVTAGTYQVHFDGVSQGYLPQWYQNATALASATAVTVTSGTPVTGIDATLAVAPPRSISGTVSYSGNAHGRIYLTIGTNNGNLGTSIDGAGNFTIRGVPAGSYTVNAFMDLTGTATATQGSPAGSSAPVQVLTSDVTGVAITLADPTSVNLVAPQHIRVFPGTGAALIGWDSARDSGVSAAENYDVYWSTSSQVGPANYQGKLTSVTTNSDTPSICTGLTDGTSYYFVVVPRSGNTTGTPSAVVGPVTIGAGTGGNTVSGTVDFGAVTATGPLYVAVVDTASQGETIYFTQVASPVSPAAFSVSGVPNGSYNVYAILDQNQDHLIGLGDIMTSDATAPVVNLTGSGATGVTVKMGQPVSVYVNSYHSQNAGGTGTGMNDWYSVNYGVRGQTKQPVTVTLTGAPNLSGPVDLGVDGKEFHGWTGGNGTAPKVGDTYTFDVVYSDGSKETLSSSITALLSSFPSNLQVVGGSTIPSFTWTAPVNPPAQYRYELQVYLQSNNGGNGLWDVTLPATKTSVVYGGAALQVGATYYVNLSVKDFDGNTAAVQGMSFKPTVASTSLPSTTATPAGGTYNKALNVTLKSSATDAVIYYTTDGSTPTTNSAVYSAPIAISASTVLKFFGVNGAGQEMVKTERYVVDTVVPVTTAAPAGGQYTAPQTVTLTSSKPALIYYTLDGSTPTTTSAVYMKPLVIGSSATLTFFAKDVAGNIETPHSESYVINTNGIPVTSALPLGGTYNSSQTVTLVNSIGASIYYTVDGSVPTTSSTLYSGPIPLSNGTTVLKYFSKDPVSGTKEALQSQTYIIDTTVPVTTAAPAGGIYNNAQLVSLMVMNKKATIYYTTDGSTPTVLSPVYGTPIPVNATMTIKYFAKDLAGNQEAVKSQSYTIDTVAPVTTATPPGGLYNATQSVVLAASEDATIYYTTDGSTPTAKSTVYTAPISVAKNMIVRFFAVDLAGNLEAVKSQSYTIDTVVPVTSATPDGGMFNKAQSVTLRASKAGVTIYYTTDGSTPTTASPVYSTAIPVNATMTLNFFGKDLAGNVEAVNSKTFTIDTVSPFTVATPPGGLYGATQNVTLSSSTGSTATIYYSTDPNASNDAFTIYSGPITVSSSTVLRYYSRTAVNTETVKSQTYVIDSVLPATTAFPAAGAFNTPQTVTLTVSKAATIYYTTDGSTPTTLSSVYSGPIPVSASLKLKFFARDLTGNNEAVKTLTYTIDTVVPATTPSQAGGLFTDGFTLTLTVSKPATIYYTTDGSAPTTGSTVYSGPIPLTATSNGDASNPLKNVTVKYFAVDPVGNQEEVKSQTFTLLDLPLVQRSVEMAVGNLEPTDTELKLLDVAPLVNDKPAPNGVIEVGDVVVLMRRLVGLDTW</sequence>
<dbReference type="InterPro" id="IPR036116">
    <property type="entry name" value="FN3_sf"/>
</dbReference>
<keyword evidence="1" id="KW-0732">Signal</keyword>
<dbReference type="InterPro" id="IPR003961">
    <property type="entry name" value="FN3_dom"/>
</dbReference>
<dbReference type="EMBL" id="JAEMHM010000002">
    <property type="protein sequence ID" value="MBJ6723483.1"/>
    <property type="molecule type" value="Genomic_DNA"/>
</dbReference>
<feature type="domain" description="Fibronectin type-III" evidence="2">
    <location>
        <begin position="1460"/>
        <end position="1559"/>
    </location>
</feature>
<dbReference type="Pfam" id="PF13290">
    <property type="entry name" value="CHB_HEX_C_1"/>
    <property type="match status" value="9"/>
</dbReference>
<evidence type="ECO:0000256" key="1">
    <source>
        <dbReference type="SAM" id="SignalP"/>
    </source>
</evidence>
<dbReference type="Pfam" id="PF13620">
    <property type="entry name" value="CarboxypepD_reg"/>
    <property type="match status" value="1"/>
</dbReference>
<evidence type="ECO:0000259" key="2">
    <source>
        <dbReference type="PROSITE" id="PS50853"/>
    </source>
</evidence>
<organism evidence="3 4">
    <name type="scientific">Geomesophilobacter sediminis</name>
    <dbReference type="NCBI Taxonomy" id="2798584"/>
    <lineage>
        <taxon>Bacteria</taxon>
        <taxon>Pseudomonadati</taxon>
        <taxon>Thermodesulfobacteriota</taxon>
        <taxon>Desulfuromonadia</taxon>
        <taxon>Geobacterales</taxon>
        <taxon>Geobacteraceae</taxon>
        <taxon>Geomesophilobacter</taxon>
    </lineage>
</organism>
<dbReference type="InterPro" id="IPR013783">
    <property type="entry name" value="Ig-like_fold"/>
</dbReference>
<proteinExistence type="predicted"/>
<comment type="caution">
    <text evidence="3">The sequence shown here is derived from an EMBL/GenBank/DDBJ whole genome shotgun (WGS) entry which is preliminary data.</text>
</comment>
<feature type="signal peptide" evidence="1">
    <location>
        <begin position="1"/>
        <end position="26"/>
    </location>
</feature>
<dbReference type="InterPro" id="IPR008969">
    <property type="entry name" value="CarboxyPept-like_regulatory"/>
</dbReference>
<reference evidence="3" key="1">
    <citation type="submission" date="2020-12" db="EMBL/GenBank/DDBJ databases">
        <title>Geomonas sp. Red875, isolated from river sediment.</title>
        <authorList>
            <person name="Xu Z."/>
            <person name="Zhang Z."/>
            <person name="Masuda Y."/>
            <person name="Itoh H."/>
            <person name="Senoo K."/>
        </authorList>
    </citation>
    <scope>NUCLEOTIDE SEQUENCE</scope>
    <source>
        <strain evidence="3">Red875</strain>
    </source>
</reference>
<dbReference type="InterPro" id="IPR015919">
    <property type="entry name" value="Cadherin-like_sf"/>
</dbReference>
<dbReference type="SUPFAM" id="SSF49313">
    <property type="entry name" value="Cadherin-like"/>
    <property type="match status" value="1"/>
</dbReference>
<dbReference type="GO" id="GO:0005509">
    <property type="term" value="F:calcium ion binding"/>
    <property type="evidence" value="ECO:0007669"/>
    <property type="project" value="InterPro"/>
</dbReference>
<dbReference type="RefSeq" id="WP_199382331.1">
    <property type="nucleotide sequence ID" value="NZ_JAEMHM010000002.1"/>
</dbReference>